<evidence type="ECO:0000313" key="1">
    <source>
        <dbReference type="EMBL" id="KKW18552.1"/>
    </source>
</evidence>
<organism evidence="1 2">
    <name type="scientific">Candidatus Adlerbacteria bacterium GW2011_GWC1_50_9</name>
    <dbReference type="NCBI Taxonomy" id="1618608"/>
    <lineage>
        <taxon>Bacteria</taxon>
        <taxon>Candidatus Adleribacteriota</taxon>
    </lineage>
</organism>
<dbReference type="Proteomes" id="UP000034201">
    <property type="component" value="Unassembled WGS sequence"/>
</dbReference>
<protein>
    <submittedName>
        <fullName evidence="1">Uncharacterized protein</fullName>
    </submittedName>
</protein>
<accession>A0A0G1YU39</accession>
<dbReference type="AlphaFoldDB" id="A0A0G1YU39"/>
<dbReference type="EMBL" id="LCQQ01000080">
    <property type="protein sequence ID" value="KKW18552.1"/>
    <property type="molecule type" value="Genomic_DNA"/>
</dbReference>
<comment type="caution">
    <text evidence="1">The sequence shown here is derived from an EMBL/GenBank/DDBJ whole genome shotgun (WGS) entry which is preliminary data.</text>
</comment>
<proteinExistence type="predicted"/>
<evidence type="ECO:0000313" key="2">
    <source>
        <dbReference type="Proteomes" id="UP000034201"/>
    </source>
</evidence>
<reference evidence="1 2" key="1">
    <citation type="journal article" date="2015" name="Nature">
        <title>rRNA introns, odd ribosomes, and small enigmatic genomes across a large radiation of phyla.</title>
        <authorList>
            <person name="Brown C.T."/>
            <person name="Hug L.A."/>
            <person name="Thomas B.C."/>
            <person name="Sharon I."/>
            <person name="Castelle C.J."/>
            <person name="Singh A."/>
            <person name="Wilkins M.J."/>
            <person name="Williams K.H."/>
            <person name="Banfield J.F."/>
        </authorList>
    </citation>
    <scope>NUCLEOTIDE SEQUENCE [LARGE SCALE GENOMIC DNA]</scope>
</reference>
<feature type="non-terminal residue" evidence="1">
    <location>
        <position position="1"/>
    </location>
</feature>
<gene>
    <name evidence="1" type="ORF">UY61_C0080G0010</name>
</gene>
<name>A0A0G1YU39_9BACT</name>
<sequence length="50" mass="5591">KIVIPILWDDKTLKQFLKEAGEENVKPVDKLTVKPRDVAGKESEVVVLSS</sequence>